<organism evidence="2 3">
    <name type="scientific">Paenibacillus mucilaginosus (strain KNP414)</name>
    <dbReference type="NCBI Taxonomy" id="1036673"/>
    <lineage>
        <taxon>Bacteria</taxon>
        <taxon>Bacillati</taxon>
        <taxon>Bacillota</taxon>
        <taxon>Bacilli</taxon>
        <taxon>Bacillales</taxon>
        <taxon>Paenibacillaceae</taxon>
        <taxon>Paenibacillus</taxon>
    </lineage>
</organism>
<reference evidence="3" key="1">
    <citation type="submission" date="2011-06" db="EMBL/GenBank/DDBJ databases">
        <title>Complete genome sequence of Paenibacillus mucilaginosus KNP414.</title>
        <authorList>
            <person name="Wang J."/>
            <person name="Hu S."/>
            <person name="Hu X."/>
            <person name="Zhang B."/>
            <person name="Dong D."/>
            <person name="Zhang S."/>
            <person name="Zhao K."/>
            <person name="Wu D."/>
        </authorList>
    </citation>
    <scope>NUCLEOTIDE SEQUENCE [LARGE SCALE GENOMIC DNA]</scope>
    <source>
        <strain evidence="3">KNP414</strain>
    </source>
</reference>
<name>F8FID4_PAEMK</name>
<evidence type="ECO:0000256" key="1">
    <source>
        <dbReference type="SAM" id="Phobius"/>
    </source>
</evidence>
<dbReference type="KEGG" id="pms:KNP414_06153"/>
<dbReference type="AlphaFoldDB" id="F8FID4"/>
<evidence type="ECO:0000313" key="2">
    <source>
        <dbReference type="EMBL" id="AEI44677.1"/>
    </source>
</evidence>
<keyword evidence="1" id="KW-0472">Membrane</keyword>
<keyword evidence="1" id="KW-1133">Transmembrane helix</keyword>
<reference evidence="2 3" key="2">
    <citation type="journal article" date="2013" name="Genome Announc.">
        <title>Genome Sequence of Growth-Improving Paenibacillus mucilaginosus Strain KNP414.</title>
        <authorList>
            <person name="Lu J.J."/>
            <person name="Wang J.F."/>
            <person name="Hu X.F."/>
        </authorList>
    </citation>
    <scope>NUCLEOTIDE SEQUENCE [LARGE SCALE GENOMIC DNA]</scope>
    <source>
        <strain evidence="2 3">KNP414</strain>
    </source>
</reference>
<protein>
    <submittedName>
        <fullName evidence="2">Uncharacterized protein</fullName>
    </submittedName>
</protein>
<evidence type="ECO:0000313" key="3">
    <source>
        <dbReference type="Proteomes" id="UP000006620"/>
    </source>
</evidence>
<gene>
    <name evidence="2" type="ordered locus">KNP414_06153</name>
</gene>
<dbReference type="Proteomes" id="UP000006620">
    <property type="component" value="Chromosome"/>
</dbReference>
<feature type="transmembrane region" description="Helical" evidence="1">
    <location>
        <begin position="20"/>
        <end position="36"/>
    </location>
</feature>
<dbReference type="HOGENOM" id="CLU_1650454_0_0_9"/>
<accession>F8FID4</accession>
<dbReference type="PATRIC" id="fig|1036673.3.peg.5718"/>
<keyword evidence="1" id="KW-0812">Transmembrane</keyword>
<dbReference type="RefSeq" id="WP_013919821.1">
    <property type="nucleotide sequence ID" value="NC_015690.1"/>
</dbReference>
<dbReference type="EMBL" id="CP002869">
    <property type="protein sequence ID" value="AEI44677.1"/>
    <property type="molecule type" value="Genomic_DNA"/>
</dbReference>
<sequence>MTKKYGRGIRYVQKNRPDFAGLALFLVVVFVVWLQYGTRYNQIEVWQVNWALETPPEQRTTTVFEHAGRDPDQYVIVEYSAEAVEELRGRNTWHSAGVPGAVQAHVASFQSLMKELHSQESQVLEEQFRNHPVPSHERLLYLTRTKEDGSRMLAVLDAENRRLYVMEVFF</sequence>
<proteinExistence type="predicted"/>